<evidence type="ECO:0000256" key="1">
    <source>
        <dbReference type="ARBA" id="ARBA00023242"/>
    </source>
</evidence>
<dbReference type="VEuPathDB" id="FungiDB:PDIP_35280"/>
<dbReference type="Proteomes" id="UP000595662">
    <property type="component" value="Chromosome 2"/>
</dbReference>
<dbReference type="GO" id="GO:0008270">
    <property type="term" value="F:zinc ion binding"/>
    <property type="evidence" value="ECO:0007669"/>
    <property type="project" value="InterPro"/>
</dbReference>
<feature type="region of interest" description="Disordered" evidence="2">
    <location>
        <begin position="1"/>
        <end position="56"/>
    </location>
</feature>
<dbReference type="PANTHER" id="PTHR47431:SF2">
    <property type="entry name" value="ZN(II)2CYS6 TRANSCRIPTION FACTOR (EUROFUNG)"/>
    <property type="match status" value="1"/>
</dbReference>
<evidence type="ECO:0000313" key="4">
    <source>
        <dbReference type="EMBL" id="QQK42666.1"/>
    </source>
</evidence>
<evidence type="ECO:0000313" key="5">
    <source>
        <dbReference type="Proteomes" id="UP000595662"/>
    </source>
</evidence>
<protein>
    <submittedName>
        <fullName evidence="4">Fungal transcriptional regulatory protein, N-terminal</fullName>
    </submittedName>
</protein>
<dbReference type="PANTHER" id="PTHR47431">
    <property type="entry name" value="ZN(II)2CYS6 TRANSCRIPTION FACTOR (EUROFUNG)-RELATED"/>
    <property type="match status" value="1"/>
</dbReference>
<reference evidence="4 5" key="1">
    <citation type="submission" date="2020-08" db="EMBL/GenBank/DDBJ databases">
        <title>The completed genome sequence of the pathogenic ascomycete fungus Penicillium digitatum.</title>
        <authorList>
            <person name="Wang M."/>
        </authorList>
    </citation>
    <scope>NUCLEOTIDE SEQUENCE [LARGE SCALE GENOMIC DNA]</scope>
    <source>
        <strain evidence="4 5">PdW03</strain>
    </source>
</reference>
<dbReference type="SMART" id="SM00906">
    <property type="entry name" value="Fungal_trans"/>
    <property type="match status" value="1"/>
</dbReference>
<dbReference type="RefSeq" id="XP_065956472.1">
    <property type="nucleotide sequence ID" value="XM_066101389.1"/>
</dbReference>
<evidence type="ECO:0000259" key="3">
    <source>
        <dbReference type="SMART" id="SM00906"/>
    </source>
</evidence>
<proteinExistence type="predicted"/>
<dbReference type="CDD" id="cd12148">
    <property type="entry name" value="fungal_TF_MHR"/>
    <property type="match status" value="1"/>
</dbReference>
<dbReference type="GO" id="GO:0003677">
    <property type="term" value="F:DNA binding"/>
    <property type="evidence" value="ECO:0007669"/>
    <property type="project" value="InterPro"/>
</dbReference>
<accession>A0A7T7BKA2</accession>
<dbReference type="GeneID" id="26231846"/>
<evidence type="ECO:0000256" key="2">
    <source>
        <dbReference type="SAM" id="MobiDB-lite"/>
    </source>
</evidence>
<dbReference type="Pfam" id="PF04082">
    <property type="entry name" value="Fungal_trans"/>
    <property type="match status" value="1"/>
</dbReference>
<dbReference type="GO" id="GO:0006351">
    <property type="term" value="P:DNA-templated transcription"/>
    <property type="evidence" value="ECO:0007669"/>
    <property type="project" value="InterPro"/>
</dbReference>
<gene>
    <name evidence="4" type="ORF">Pdw03_6567</name>
</gene>
<dbReference type="EMBL" id="CP060775">
    <property type="protein sequence ID" value="QQK42666.1"/>
    <property type="molecule type" value="Genomic_DNA"/>
</dbReference>
<dbReference type="InterPro" id="IPR007219">
    <property type="entry name" value="XnlR_reg_dom"/>
</dbReference>
<name>A0A7T7BKA2_PENDI</name>
<keyword evidence="1" id="KW-0539">Nucleus</keyword>
<organism evidence="4 5">
    <name type="scientific">Penicillium digitatum</name>
    <name type="common">Green mold</name>
    <dbReference type="NCBI Taxonomy" id="36651"/>
    <lineage>
        <taxon>Eukaryota</taxon>
        <taxon>Fungi</taxon>
        <taxon>Dikarya</taxon>
        <taxon>Ascomycota</taxon>
        <taxon>Pezizomycotina</taxon>
        <taxon>Eurotiomycetes</taxon>
        <taxon>Eurotiomycetidae</taxon>
        <taxon>Eurotiales</taxon>
        <taxon>Aspergillaceae</taxon>
        <taxon>Penicillium</taxon>
    </lineage>
</organism>
<dbReference type="AlphaFoldDB" id="A0A7T7BKA2"/>
<feature type="domain" description="Xylanolytic transcriptional activator regulatory" evidence="3">
    <location>
        <begin position="164"/>
        <end position="241"/>
    </location>
</feature>
<sequence length="411" mass="45258">MPTFSVPIDLSTHSSRARTPSAAWEGRPNDEATGPPAANHISSPSSARDGLGASATSHAPASIYGIVQVEWQKEPGPPSVEDDEALINLYLYALQAYPDSLKLAVHFVGSQFSRTVSSDALFSLVTDQVSKAEAEDTPTTIFHLVQAKLLFSIALHACNEIQESTAVLAQAVFLALEMGMHKKRSPIVHGTRSALEEESMRRTWWELYVTDGLMAALQRKPSFHCHTAESNVLPPCDESSYLEGPFTNEPLSLAQFDARIYSEEEIIFSSFSYRIGAIRLLARVLAIAWTHDLHEDHVKIIDSALAAWPHHLDLAKADVCSSEDEILFQGHMLIQFCIMYLHFPRSDLVATIPGASKVIRQQQLLPIYTRNMNGVKALVASKQLIGLASLQISVQKHTPFFICGNVFAVLV</sequence>